<dbReference type="EMBL" id="CP067977">
    <property type="protein sequence ID" value="QQQ17409.1"/>
    <property type="molecule type" value="Genomic_DNA"/>
</dbReference>
<dbReference type="Pfam" id="PF07179">
    <property type="entry name" value="SseB"/>
    <property type="match status" value="1"/>
</dbReference>
<name>A0ABX7BIN2_9CAUL</name>
<evidence type="ECO:0000259" key="1">
    <source>
        <dbReference type="Pfam" id="PF07179"/>
    </source>
</evidence>
<evidence type="ECO:0000313" key="3">
    <source>
        <dbReference type="Proteomes" id="UP000595448"/>
    </source>
</evidence>
<evidence type="ECO:0000313" key="2">
    <source>
        <dbReference type="EMBL" id="QQQ17409.1"/>
    </source>
</evidence>
<dbReference type="InterPro" id="IPR009839">
    <property type="entry name" value="SseB_N"/>
</dbReference>
<feature type="domain" description="SseB protein N-terminal" evidence="1">
    <location>
        <begin position="9"/>
        <end position="124"/>
    </location>
</feature>
<proteinExistence type="predicted"/>
<dbReference type="RefSeq" id="WP_201101783.1">
    <property type="nucleotide sequence ID" value="NZ_CP067977.1"/>
</dbReference>
<dbReference type="Proteomes" id="UP000595448">
    <property type="component" value="Chromosome"/>
</dbReference>
<sequence>MTTASPNPLEQALAQALADPTKQSAFELALMGAELYVVPSDGVPPEGQTLGIERPFSLKGIRLSDGREATALFTSLERVKVVFGDEQPMAMRGLHALQIMAEGTLALNPGAPGGLILGPRDIAAILKGIGDARPGTRTPAGLDLSVPEREPKVLIDRLKPRLAGPGVEAVWIARTTARDTGAKGLLIDVRSTLPFVEVRTRVEQAAAGLNTEGEALELSVSLPGGEAGVGLKVL</sequence>
<reference evidence="2 3" key="1">
    <citation type="submission" date="2021-01" db="EMBL/GenBank/DDBJ databases">
        <title>Brevundimonas vitis sp. nov., an bacterium isolated from grape (Vitis vinifera).</title>
        <authorList>
            <person name="Jiang L."/>
            <person name="Lee J."/>
        </authorList>
    </citation>
    <scope>NUCLEOTIDE SEQUENCE [LARGE SCALE GENOMIC DNA]</scope>
    <source>
        <strain evidence="2 3">GRTSA-9</strain>
    </source>
</reference>
<accession>A0ABX7BIN2</accession>
<keyword evidence="3" id="KW-1185">Reference proteome</keyword>
<organism evidence="2 3">
    <name type="scientific">Brevundimonas vitisensis</name>
    <dbReference type="NCBI Taxonomy" id="2800818"/>
    <lineage>
        <taxon>Bacteria</taxon>
        <taxon>Pseudomonadati</taxon>
        <taxon>Pseudomonadota</taxon>
        <taxon>Alphaproteobacteria</taxon>
        <taxon>Caulobacterales</taxon>
        <taxon>Caulobacteraceae</taxon>
        <taxon>Brevundimonas</taxon>
    </lineage>
</organism>
<protein>
    <submittedName>
        <fullName evidence="2">SseB family protein</fullName>
    </submittedName>
</protein>
<gene>
    <name evidence="2" type="ORF">JIP62_08555</name>
</gene>